<comment type="caution">
    <text evidence="3">The sequence shown here is derived from an EMBL/GenBank/DDBJ whole genome shotgun (WGS) entry which is preliminary data.</text>
</comment>
<proteinExistence type="predicted"/>
<dbReference type="PANTHER" id="PTHR43058">
    <property type="entry name" value="SLR0655 PROTEIN"/>
    <property type="match status" value="1"/>
</dbReference>
<evidence type="ECO:0000256" key="1">
    <source>
        <dbReference type="SAM" id="MobiDB-lite"/>
    </source>
</evidence>
<sequence length="289" mass="31371">MESRNRPHRTEAATTRSGTGTEPRWMPRPDGGRPDGRACAHTRTPFPEPAPLSEVCLPCAARGRHQIGLRHCLTCGHVGCSDSSPGAHASAHFEDSGHPVVRSLAPGEEWAWCYADQVYLDPSPGGRPAPAASLEPESVWDYPRPPALREDGRVVRVECAGHVVAETRQAVQVLETSHPPVFYVPPSDVATDLLRPAATAPTWCEWKGEATYWDVLVEDDRRSSAAWSYPAPAPGYERIAGFLAFYPGRMDCCTVGDQVVGAQRGDFYGGWITAEVRGPFKGAPGTGMW</sequence>
<feature type="compositionally biased region" description="Basic and acidic residues" evidence="1">
    <location>
        <begin position="25"/>
        <end position="38"/>
    </location>
</feature>
<dbReference type="PANTHER" id="PTHR43058:SF1">
    <property type="entry name" value="DUF427 DOMAIN-CONTAINING PROTEIN"/>
    <property type="match status" value="1"/>
</dbReference>
<name>A0A369VEF7_9ACTN</name>
<feature type="region of interest" description="Disordered" evidence="1">
    <location>
        <begin position="1"/>
        <end position="45"/>
    </location>
</feature>
<dbReference type="InterPro" id="IPR013083">
    <property type="entry name" value="Znf_RING/FYVE/PHD"/>
</dbReference>
<dbReference type="OrthoDB" id="285364at2"/>
<dbReference type="Pfam" id="PF02148">
    <property type="entry name" value="zf-UBP"/>
    <property type="match status" value="1"/>
</dbReference>
<feature type="domain" description="UBP-type" evidence="2">
    <location>
        <begin position="37"/>
        <end position="141"/>
    </location>
</feature>
<dbReference type="InterPro" id="IPR038694">
    <property type="entry name" value="DUF427_sf"/>
</dbReference>
<organism evidence="3 4">
    <name type="scientific">Streptomyces parvulus</name>
    <dbReference type="NCBI Taxonomy" id="146923"/>
    <lineage>
        <taxon>Bacteria</taxon>
        <taxon>Bacillati</taxon>
        <taxon>Actinomycetota</taxon>
        <taxon>Actinomycetes</taxon>
        <taxon>Kitasatosporales</taxon>
        <taxon>Streptomycetaceae</taxon>
        <taxon>Streptomyces</taxon>
    </lineage>
</organism>
<dbReference type="Pfam" id="PF04248">
    <property type="entry name" value="NTP_transf_9"/>
    <property type="match status" value="1"/>
</dbReference>
<dbReference type="PROSITE" id="PS50271">
    <property type="entry name" value="ZF_UBP"/>
    <property type="match status" value="1"/>
</dbReference>
<gene>
    <name evidence="3" type="ORF">DVZ84_02290</name>
</gene>
<dbReference type="InterPro" id="IPR001607">
    <property type="entry name" value="Znf_UBP"/>
</dbReference>
<dbReference type="InterPro" id="IPR007361">
    <property type="entry name" value="DUF427"/>
</dbReference>
<dbReference type="Gene3D" id="2.170.150.40">
    <property type="entry name" value="Domain of unknown function (DUF427)"/>
    <property type="match status" value="1"/>
</dbReference>
<evidence type="ECO:0000259" key="2">
    <source>
        <dbReference type="PROSITE" id="PS50271"/>
    </source>
</evidence>
<protein>
    <submittedName>
        <fullName evidence="3">DUF427 domain-containing protein</fullName>
    </submittedName>
</protein>
<dbReference type="SUPFAM" id="SSF57850">
    <property type="entry name" value="RING/U-box"/>
    <property type="match status" value="1"/>
</dbReference>
<dbReference type="GO" id="GO:0008270">
    <property type="term" value="F:zinc ion binding"/>
    <property type="evidence" value="ECO:0007669"/>
    <property type="project" value="InterPro"/>
</dbReference>
<dbReference type="Gene3D" id="3.30.40.10">
    <property type="entry name" value="Zinc/RING finger domain, C3HC4 (zinc finger)"/>
    <property type="match status" value="1"/>
</dbReference>
<feature type="compositionally biased region" description="Basic and acidic residues" evidence="1">
    <location>
        <begin position="1"/>
        <end position="11"/>
    </location>
</feature>
<dbReference type="EMBL" id="QQBH01000001">
    <property type="protein sequence ID" value="RDD91067.1"/>
    <property type="molecule type" value="Genomic_DNA"/>
</dbReference>
<reference evidence="3 4" key="1">
    <citation type="submission" date="2018-07" db="EMBL/GenBank/DDBJ databases">
        <title>Genome guided investigation of antibiotics producing actinomycetales strain isolated from a Macau mangrove ecosystem.</title>
        <authorList>
            <person name="Hu D."/>
        </authorList>
    </citation>
    <scope>NUCLEOTIDE SEQUENCE [LARGE SCALE GENOMIC DNA]</scope>
    <source>
        <strain evidence="3 4">2297</strain>
    </source>
</reference>
<evidence type="ECO:0000313" key="4">
    <source>
        <dbReference type="Proteomes" id="UP000253742"/>
    </source>
</evidence>
<dbReference type="Proteomes" id="UP000253742">
    <property type="component" value="Unassembled WGS sequence"/>
</dbReference>
<dbReference type="AlphaFoldDB" id="A0A369VEF7"/>
<accession>A0A369VEF7</accession>
<evidence type="ECO:0000313" key="3">
    <source>
        <dbReference type="EMBL" id="RDD91067.1"/>
    </source>
</evidence>